<evidence type="ECO:0000256" key="1">
    <source>
        <dbReference type="ARBA" id="ARBA00023172"/>
    </source>
</evidence>
<feature type="non-terminal residue" evidence="3">
    <location>
        <position position="1"/>
    </location>
</feature>
<dbReference type="InterPro" id="IPR031857">
    <property type="entry name" value="Integrase_SSV1_C"/>
</dbReference>
<dbReference type="Gene3D" id="1.10.443.10">
    <property type="entry name" value="Intergrase catalytic core"/>
    <property type="match status" value="1"/>
</dbReference>
<protein>
    <recommendedName>
        <fullName evidence="2">Integrase SSV1 C-terminal domain-containing protein</fullName>
    </recommendedName>
</protein>
<evidence type="ECO:0000259" key="2">
    <source>
        <dbReference type="Pfam" id="PF16795"/>
    </source>
</evidence>
<dbReference type="Proteomes" id="UP000649326">
    <property type="component" value="Unassembled WGS sequence"/>
</dbReference>
<evidence type="ECO:0000313" key="3">
    <source>
        <dbReference type="EMBL" id="HIP75271.1"/>
    </source>
</evidence>
<comment type="caution">
    <text evidence="3">The sequence shown here is derived from an EMBL/GenBank/DDBJ whole genome shotgun (WGS) entry which is preliminary data.</text>
</comment>
<dbReference type="GO" id="GO:0015074">
    <property type="term" value="P:DNA integration"/>
    <property type="evidence" value="ECO:0007669"/>
    <property type="project" value="InterPro"/>
</dbReference>
<dbReference type="GO" id="GO:0003677">
    <property type="term" value="F:DNA binding"/>
    <property type="evidence" value="ECO:0007669"/>
    <property type="project" value="InterPro"/>
</dbReference>
<evidence type="ECO:0000313" key="4">
    <source>
        <dbReference type="Proteomes" id="UP000649326"/>
    </source>
</evidence>
<dbReference type="SUPFAM" id="SSF56349">
    <property type="entry name" value="DNA breaking-rejoining enzymes"/>
    <property type="match status" value="1"/>
</dbReference>
<dbReference type="Pfam" id="PF16795">
    <property type="entry name" value="Phage_integr_3"/>
    <property type="match status" value="1"/>
</dbReference>
<dbReference type="EMBL" id="DQUG01000159">
    <property type="protein sequence ID" value="HIP75271.1"/>
    <property type="molecule type" value="Genomic_DNA"/>
</dbReference>
<keyword evidence="1" id="KW-0233">DNA recombination</keyword>
<gene>
    <name evidence="3" type="ORF">EYH13_03875</name>
</gene>
<dbReference type="InterPro" id="IPR013762">
    <property type="entry name" value="Integrase-like_cat_sf"/>
</dbReference>
<accession>A0A832ZAF1</accession>
<feature type="domain" description="Integrase SSV1 C-terminal" evidence="2">
    <location>
        <begin position="12"/>
        <end position="172"/>
    </location>
</feature>
<dbReference type="AlphaFoldDB" id="A0A832ZAF1"/>
<organism evidence="3 4">
    <name type="scientific">Thermococcus paralvinellae</name>
    <dbReference type="NCBI Taxonomy" id="582419"/>
    <lineage>
        <taxon>Archaea</taxon>
        <taxon>Methanobacteriati</taxon>
        <taxon>Methanobacteriota</taxon>
        <taxon>Thermococci</taxon>
        <taxon>Thermococcales</taxon>
        <taxon>Thermococcaceae</taxon>
        <taxon>Thermococcus</taxon>
    </lineage>
</organism>
<dbReference type="GO" id="GO:0006310">
    <property type="term" value="P:DNA recombination"/>
    <property type="evidence" value="ECO:0007669"/>
    <property type="project" value="UniProtKB-KW"/>
</dbReference>
<proteinExistence type="predicted"/>
<sequence length="178" mass="20921">KININEIKKAYKRAIEYVKTKSRIPNDPFPIFFKFLYYIGLRLNQAVRIFKNLKKSDIKFEDNIAYILTHEAKRGKKGTYIAIMPKHFGEELTENIRYVGNLPERIDKRFGKGGINFGAKLLRKFHYNFLRQNGVEKDIAEFIQGRSSVDVGSTHYLDKIRLAKEQYKKIADKFPKLD</sequence>
<name>A0A832ZAF1_9EURY</name>
<dbReference type="InterPro" id="IPR011010">
    <property type="entry name" value="DNA_brk_join_enz"/>
</dbReference>
<reference evidence="3" key="1">
    <citation type="journal article" date="2020" name="ISME J.">
        <title>Gammaproteobacteria mediating utilization of methyl-, sulfur- and petroleum organic compounds in deep ocean hydrothermal plumes.</title>
        <authorList>
            <person name="Zhou Z."/>
            <person name="Liu Y."/>
            <person name="Pan J."/>
            <person name="Cron B.R."/>
            <person name="Toner B.M."/>
            <person name="Anantharaman K."/>
            <person name="Breier J.A."/>
            <person name="Dick G.J."/>
            <person name="Li M."/>
        </authorList>
    </citation>
    <scope>NUCLEOTIDE SEQUENCE</scope>
    <source>
        <strain evidence="3">SZUA-1451</strain>
    </source>
</reference>